<keyword evidence="4" id="KW-1185">Reference proteome</keyword>
<feature type="compositionally biased region" description="Polar residues" evidence="1">
    <location>
        <begin position="353"/>
        <end position="362"/>
    </location>
</feature>
<proteinExistence type="predicted"/>
<comment type="caution">
    <text evidence="3">The sequence shown here is derived from an EMBL/GenBank/DDBJ whole genome shotgun (WGS) entry which is preliminary data.</text>
</comment>
<accession>A0A8K0DG49</accession>
<feature type="region of interest" description="Disordered" evidence="1">
    <location>
        <begin position="193"/>
        <end position="237"/>
    </location>
</feature>
<dbReference type="EMBL" id="VTPC01001139">
    <property type="protein sequence ID" value="KAF2902927.1"/>
    <property type="molecule type" value="Genomic_DNA"/>
</dbReference>
<feature type="transmembrane region" description="Helical" evidence="2">
    <location>
        <begin position="6"/>
        <end position="24"/>
    </location>
</feature>
<gene>
    <name evidence="3" type="ORF">ILUMI_03253</name>
</gene>
<feature type="compositionally biased region" description="Polar residues" evidence="1">
    <location>
        <begin position="256"/>
        <end position="267"/>
    </location>
</feature>
<evidence type="ECO:0000313" key="4">
    <source>
        <dbReference type="Proteomes" id="UP000801492"/>
    </source>
</evidence>
<feature type="compositionally biased region" description="Pro residues" evidence="1">
    <location>
        <begin position="102"/>
        <end position="113"/>
    </location>
</feature>
<dbReference type="OrthoDB" id="6739091at2759"/>
<reference evidence="3" key="1">
    <citation type="submission" date="2019-08" db="EMBL/GenBank/DDBJ databases">
        <title>The genome of the North American firefly Photinus pyralis.</title>
        <authorList>
            <consortium name="Photinus pyralis genome working group"/>
            <person name="Fallon T.R."/>
            <person name="Sander Lower S.E."/>
            <person name="Weng J.-K."/>
        </authorList>
    </citation>
    <scope>NUCLEOTIDE SEQUENCE</scope>
    <source>
        <strain evidence="3">TRF0915ILg1</strain>
        <tissue evidence="3">Whole body</tissue>
    </source>
</reference>
<keyword evidence="2" id="KW-0472">Membrane</keyword>
<feature type="region of interest" description="Disordered" evidence="1">
    <location>
        <begin position="250"/>
        <end position="333"/>
    </location>
</feature>
<keyword evidence="2" id="KW-1133">Transmembrane helix</keyword>
<feature type="region of interest" description="Disordered" evidence="1">
    <location>
        <begin position="351"/>
        <end position="372"/>
    </location>
</feature>
<evidence type="ECO:0000313" key="3">
    <source>
        <dbReference type="EMBL" id="KAF2902927.1"/>
    </source>
</evidence>
<organism evidence="3 4">
    <name type="scientific">Ignelater luminosus</name>
    <name type="common">Cucubano</name>
    <name type="synonym">Pyrophorus luminosus</name>
    <dbReference type="NCBI Taxonomy" id="2038154"/>
    <lineage>
        <taxon>Eukaryota</taxon>
        <taxon>Metazoa</taxon>
        <taxon>Ecdysozoa</taxon>
        <taxon>Arthropoda</taxon>
        <taxon>Hexapoda</taxon>
        <taxon>Insecta</taxon>
        <taxon>Pterygota</taxon>
        <taxon>Neoptera</taxon>
        <taxon>Endopterygota</taxon>
        <taxon>Coleoptera</taxon>
        <taxon>Polyphaga</taxon>
        <taxon>Elateriformia</taxon>
        <taxon>Elateroidea</taxon>
        <taxon>Elateridae</taxon>
        <taxon>Agrypninae</taxon>
        <taxon>Pyrophorini</taxon>
        <taxon>Ignelater</taxon>
    </lineage>
</organism>
<evidence type="ECO:0000256" key="2">
    <source>
        <dbReference type="SAM" id="Phobius"/>
    </source>
</evidence>
<protein>
    <submittedName>
        <fullName evidence="3">Uncharacterized protein</fullName>
    </submittedName>
</protein>
<sequence length="372" mass="41548">MEFYVVVLIFITCMIVLALLIYYCQEYRSNAKYSFTENQRDISAIALAIAAPAFNTTSRYQPSSYQSPGIVSLMLPPQSSQPQAESPGFVINGTQPEKLNVPPYPIKSPPPTQPLQGYSRPTLIPEDEMSDSGSSSSSKIYFSPNTAAYSIAKRMSVTANADYIAKRRSLQAAIPAQAAAYLLAKRMKEIQPIENPNSENNHIRSMSPVVSEDASKSDRGNFQEPCSIDMKNRRSMSPYIPTTVSAFHLRNRSSRSKSPYTPLQRDSPSFLVENEKSRNNDKMFIPSESNNNGISPIPPKRIKKQNSLKQNDNDCSEQKEMAPPQRSENICYPKQSPVLIKKVNEDRIPFVSTDGSYRSSSPAPLHTVEEEE</sequence>
<name>A0A8K0DG49_IGNLU</name>
<feature type="region of interest" description="Disordered" evidence="1">
    <location>
        <begin position="100"/>
        <end position="137"/>
    </location>
</feature>
<dbReference type="Proteomes" id="UP000801492">
    <property type="component" value="Unassembled WGS sequence"/>
</dbReference>
<keyword evidence="2" id="KW-0812">Transmembrane</keyword>
<dbReference type="AlphaFoldDB" id="A0A8K0DG49"/>
<evidence type="ECO:0000256" key="1">
    <source>
        <dbReference type="SAM" id="MobiDB-lite"/>
    </source>
</evidence>
<feature type="compositionally biased region" description="Polar residues" evidence="1">
    <location>
        <begin position="194"/>
        <end position="204"/>
    </location>
</feature>